<evidence type="ECO:0000313" key="2">
    <source>
        <dbReference type="Proteomes" id="UP000176998"/>
    </source>
</evidence>
<dbReference type="GeneID" id="34562954"/>
<protein>
    <submittedName>
        <fullName evidence="1">Secreted protein</fullName>
    </submittedName>
</protein>
<organism evidence="1 2">
    <name type="scientific">Colletotrichum orchidophilum</name>
    <dbReference type="NCBI Taxonomy" id="1209926"/>
    <lineage>
        <taxon>Eukaryota</taxon>
        <taxon>Fungi</taxon>
        <taxon>Dikarya</taxon>
        <taxon>Ascomycota</taxon>
        <taxon>Pezizomycotina</taxon>
        <taxon>Sordariomycetes</taxon>
        <taxon>Hypocreomycetidae</taxon>
        <taxon>Glomerellales</taxon>
        <taxon>Glomerellaceae</taxon>
        <taxon>Colletotrichum</taxon>
    </lineage>
</organism>
<dbReference type="RefSeq" id="XP_022472058.1">
    <property type="nucleotide sequence ID" value="XM_022621444.1"/>
</dbReference>
<dbReference type="OrthoDB" id="3941110at2759"/>
<sequence>MVANVGIWSLDYNTRDKWRPGWLSDDHGECVVPSAVAFNSSNITSSAMLKLTPLESFGSMKALVLKWNETTLVAEMRSKEGINVNSCTTVMFYYTLTMDLGASEGPIRVLYDTSGWRTAIFINDNFC</sequence>
<dbReference type="EMBL" id="MJBS01000091">
    <property type="protein sequence ID" value="OHE94896.1"/>
    <property type="molecule type" value="Genomic_DNA"/>
</dbReference>
<dbReference type="AlphaFoldDB" id="A0A1G4B0J7"/>
<keyword evidence="2" id="KW-1185">Reference proteome</keyword>
<name>A0A1G4B0J7_9PEZI</name>
<reference evidence="1 2" key="1">
    <citation type="submission" date="2016-09" db="EMBL/GenBank/DDBJ databases">
        <authorList>
            <person name="Capua I."/>
            <person name="De Benedictis P."/>
            <person name="Joannis T."/>
            <person name="Lombin L.H."/>
            <person name="Cattoli G."/>
        </authorList>
    </citation>
    <scope>NUCLEOTIDE SEQUENCE [LARGE SCALE GENOMIC DNA]</scope>
    <source>
        <strain evidence="1 2">IMI 309357</strain>
    </source>
</reference>
<comment type="caution">
    <text evidence="1">The sequence shown here is derived from an EMBL/GenBank/DDBJ whole genome shotgun (WGS) entry which is preliminary data.</text>
</comment>
<evidence type="ECO:0000313" key="1">
    <source>
        <dbReference type="EMBL" id="OHE94896.1"/>
    </source>
</evidence>
<gene>
    <name evidence="1" type="ORF">CORC01_09815</name>
</gene>
<dbReference type="Proteomes" id="UP000176998">
    <property type="component" value="Unassembled WGS sequence"/>
</dbReference>
<accession>A0A1G4B0J7</accession>
<proteinExistence type="predicted"/>